<accession>A0A8I6RYP9</accession>
<dbReference type="InterPro" id="IPR001841">
    <property type="entry name" value="Znf_RING"/>
</dbReference>
<dbReference type="InterPro" id="IPR047153">
    <property type="entry name" value="TRIM45/56/19-like"/>
</dbReference>
<feature type="domain" description="B box-type" evidence="8">
    <location>
        <begin position="97"/>
        <end position="143"/>
    </location>
</feature>
<evidence type="ECO:0000256" key="6">
    <source>
        <dbReference type="SAM" id="MobiDB-lite"/>
    </source>
</evidence>
<proteinExistence type="predicted"/>
<evidence type="ECO:0000256" key="3">
    <source>
        <dbReference type="ARBA" id="ARBA00022833"/>
    </source>
</evidence>
<feature type="region of interest" description="Disordered" evidence="6">
    <location>
        <begin position="582"/>
        <end position="632"/>
    </location>
</feature>
<dbReference type="Gene3D" id="3.30.40.10">
    <property type="entry name" value="Zinc/RING finger domain, C3HC4 (zinc finger)"/>
    <property type="match status" value="1"/>
</dbReference>
<feature type="domain" description="RING-type" evidence="7">
    <location>
        <begin position="26"/>
        <end position="71"/>
    </location>
</feature>
<evidence type="ECO:0000313" key="9">
    <source>
        <dbReference type="EnsemblMetazoa" id="XP_014254825.1"/>
    </source>
</evidence>
<dbReference type="InterPro" id="IPR013083">
    <property type="entry name" value="Znf_RING/FYVE/PHD"/>
</dbReference>
<dbReference type="SUPFAM" id="SSF57850">
    <property type="entry name" value="RING/U-box"/>
    <property type="match status" value="1"/>
</dbReference>
<dbReference type="GeneID" id="106669695"/>
<dbReference type="CDD" id="cd19775">
    <property type="entry name" value="Bbox2_TIF1_C-VI"/>
    <property type="match status" value="1"/>
</dbReference>
<dbReference type="PANTHER" id="PTHR25462">
    <property type="entry name" value="BONUS, ISOFORM C-RELATED"/>
    <property type="match status" value="1"/>
</dbReference>
<dbReference type="KEGG" id="clec:106669695"/>
<dbReference type="RefSeq" id="XP_014254825.1">
    <property type="nucleotide sequence ID" value="XM_014399339.2"/>
</dbReference>
<keyword evidence="3" id="KW-0862">Zinc</keyword>
<evidence type="ECO:0000259" key="7">
    <source>
        <dbReference type="PROSITE" id="PS50089"/>
    </source>
</evidence>
<evidence type="ECO:0000256" key="4">
    <source>
        <dbReference type="PROSITE-ProRule" id="PRU00024"/>
    </source>
</evidence>
<dbReference type="InterPro" id="IPR000315">
    <property type="entry name" value="Znf_B-box"/>
</dbReference>
<dbReference type="PROSITE" id="PS50089">
    <property type="entry name" value="ZF_RING_2"/>
    <property type="match status" value="1"/>
</dbReference>
<keyword evidence="5" id="KW-0175">Coiled coil</keyword>
<dbReference type="Gene3D" id="3.30.160.60">
    <property type="entry name" value="Classic Zinc Finger"/>
    <property type="match status" value="1"/>
</dbReference>
<dbReference type="SUPFAM" id="SSF57845">
    <property type="entry name" value="B-box zinc-binding domain"/>
    <property type="match status" value="1"/>
</dbReference>
<dbReference type="GO" id="GO:0061630">
    <property type="term" value="F:ubiquitin protein ligase activity"/>
    <property type="evidence" value="ECO:0007669"/>
    <property type="project" value="TreeGrafter"/>
</dbReference>
<dbReference type="OrthoDB" id="1870062at2759"/>
<name>A0A8I6RYP9_CIMLE</name>
<keyword evidence="2 4" id="KW-0863">Zinc-finger</keyword>
<feature type="coiled-coil region" evidence="5">
    <location>
        <begin position="214"/>
        <end position="248"/>
    </location>
</feature>
<dbReference type="PANTHER" id="PTHR25462:SF304">
    <property type="entry name" value="BONUS, ISOFORM C"/>
    <property type="match status" value="1"/>
</dbReference>
<evidence type="ECO:0000313" key="10">
    <source>
        <dbReference type="Proteomes" id="UP000494040"/>
    </source>
</evidence>
<feature type="compositionally biased region" description="Low complexity" evidence="6">
    <location>
        <begin position="595"/>
        <end position="617"/>
    </location>
</feature>
<dbReference type="EnsemblMetazoa" id="XM_014399339.2">
    <property type="protein sequence ID" value="XP_014254825.1"/>
    <property type="gene ID" value="LOC106669695"/>
</dbReference>
<dbReference type="SMART" id="SM00184">
    <property type="entry name" value="RING"/>
    <property type="match status" value="2"/>
</dbReference>
<dbReference type="PROSITE" id="PS00518">
    <property type="entry name" value="ZF_RING_1"/>
    <property type="match status" value="1"/>
</dbReference>
<organism evidence="9 10">
    <name type="scientific">Cimex lectularius</name>
    <name type="common">Bed bug</name>
    <name type="synonym">Acanthia lectularia</name>
    <dbReference type="NCBI Taxonomy" id="79782"/>
    <lineage>
        <taxon>Eukaryota</taxon>
        <taxon>Metazoa</taxon>
        <taxon>Ecdysozoa</taxon>
        <taxon>Arthropoda</taxon>
        <taxon>Hexapoda</taxon>
        <taxon>Insecta</taxon>
        <taxon>Pterygota</taxon>
        <taxon>Neoptera</taxon>
        <taxon>Paraneoptera</taxon>
        <taxon>Hemiptera</taxon>
        <taxon>Heteroptera</taxon>
        <taxon>Panheteroptera</taxon>
        <taxon>Cimicomorpha</taxon>
        <taxon>Cimicidae</taxon>
        <taxon>Cimex</taxon>
    </lineage>
</organism>
<dbReference type="GO" id="GO:0008270">
    <property type="term" value="F:zinc ion binding"/>
    <property type="evidence" value="ECO:0007669"/>
    <property type="project" value="UniProtKB-KW"/>
</dbReference>
<evidence type="ECO:0000256" key="1">
    <source>
        <dbReference type="ARBA" id="ARBA00022723"/>
    </source>
</evidence>
<dbReference type="PROSITE" id="PS50119">
    <property type="entry name" value="ZF_BBOX"/>
    <property type="match status" value="2"/>
</dbReference>
<evidence type="ECO:0000256" key="5">
    <source>
        <dbReference type="SAM" id="Coils"/>
    </source>
</evidence>
<reference evidence="9" key="1">
    <citation type="submission" date="2022-01" db="UniProtKB">
        <authorList>
            <consortium name="EnsemblMetazoa"/>
        </authorList>
    </citation>
    <scope>IDENTIFICATION</scope>
</reference>
<keyword evidence="1" id="KW-0479">Metal-binding</keyword>
<protein>
    <submittedName>
        <fullName evidence="9">Uncharacterized protein</fullName>
    </submittedName>
</protein>
<keyword evidence="10" id="KW-1185">Reference proteome</keyword>
<dbReference type="Proteomes" id="UP000494040">
    <property type="component" value="Unassembled WGS sequence"/>
</dbReference>
<dbReference type="Pfam" id="PF00643">
    <property type="entry name" value="zf-B_box"/>
    <property type="match status" value="1"/>
</dbReference>
<evidence type="ECO:0000256" key="2">
    <source>
        <dbReference type="ARBA" id="ARBA00022771"/>
    </source>
</evidence>
<sequence>MEALLDKPAEELPDEIRADVLTLTACVFCKCDIINSYEDFVSSKFLECCHSVCRDCIAKWEQTEKKQCPECLMEVEKKLLDNFILQEMVDGTVIAKKNIGFCGVHTSNLTTHWCYGCGDSICEECIKYHSQLKETKSHVIKTKEEHWNDPCLRYMCKTHPKEPLQLFCFTCNLLTCRDCQLFIHRDHSYDFVTDIVDKAKVELHKENVSLRYFLKILEAAVPIMEERKQSLLEESEQIKKQINDLATLLIAKINKKKHTLLSRVRAIAKTQTEIYELKQKEVKEKMKTIKHCTCFTTNVLCNSSDCSIVQSKEHILRHIGKIKDLNLVVPNPCCKKVVNFRDNTIDIVPAPRRHGPVQGTVGTVSLKDYYDLNITSIREQIMNNMKRANDIGKPCEVKIKEEPKNFEEQMVTENSTLERDGPTNVFKPYENAVQINKNTKGAITNLNSGLGSVNINRNNSSTNLDQNKSKVPVNALKNLVDNSIAINRPVIVNRNKGTTGRQSLDGNSNNITNANDAFVNISRNPTDEVTISKQNEVKFPAIKVVIKQENAPASNFVEGSVLIHRNSPVMINKIPLNGPVSITRNVGDGPSSRPNSVDNNSINSNNNRNISPSMNQNVKDCLNSTNHKNINEPYVNINKTSGGSVSITRSTGETNVESTPILNNLLNTQVKQSLVPNNAEEMLNKSINQATAKTNKDIDMSIVKTENPTNEILTSEQSKSLNQIPDEIFKLLQGDEMPLDFGEFNNPEQTQPPTTQIYTQPNVTSSQPNTQVNEHIGQIRPVQTSTLIKEDHQEDSRLILRNLLETQEYQFLSQNQLRVLQPPPRYEHHNHLMPTMPHVAPTTWYQPAESIQPQIPSSLPQPSPSPYLVYPQDSLGDFNPQAEINLKCAVCWKSQVSYFCQTCKRAYHRSCSFFPTEKNLRVPRVVPVLNCILCENVAALKKPYIFPMTIQELRVCARILLEILISNVNRFFYTSQTSGPNRLNGLKMKLLDRIEGFRGGVDEFVKQLKTLFLECQERLKKDITDQQIAVIYGTSANIIRIYLPDSVEDFKAFRSFPQV</sequence>
<evidence type="ECO:0000259" key="8">
    <source>
        <dbReference type="PROSITE" id="PS50119"/>
    </source>
</evidence>
<feature type="domain" description="B box-type" evidence="8">
    <location>
        <begin position="155"/>
        <end position="192"/>
    </location>
</feature>
<dbReference type="SMART" id="SM00336">
    <property type="entry name" value="BBOX"/>
    <property type="match status" value="2"/>
</dbReference>
<dbReference type="CDD" id="cd16449">
    <property type="entry name" value="RING-HC"/>
    <property type="match status" value="1"/>
</dbReference>
<dbReference type="InterPro" id="IPR017907">
    <property type="entry name" value="Znf_RING_CS"/>
</dbReference>
<dbReference type="AlphaFoldDB" id="A0A8I6RYP9"/>